<proteinExistence type="predicted"/>
<feature type="region of interest" description="Disordered" evidence="3">
    <location>
        <begin position="1"/>
        <end position="152"/>
    </location>
</feature>
<dbReference type="GO" id="GO:0005634">
    <property type="term" value="C:nucleus"/>
    <property type="evidence" value="ECO:0007669"/>
    <property type="project" value="UniProtKB-SubCell"/>
</dbReference>
<dbReference type="GO" id="GO:0003677">
    <property type="term" value="F:DNA binding"/>
    <property type="evidence" value="ECO:0007669"/>
    <property type="project" value="UniProtKB-UniRule"/>
</dbReference>
<feature type="domain" description="Homeobox" evidence="4">
    <location>
        <begin position="146"/>
        <end position="206"/>
    </location>
</feature>
<feature type="region of interest" description="Disordered" evidence="3">
    <location>
        <begin position="293"/>
        <end position="320"/>
    </location>
</feature>
<feature type="compositionally biased region" description="Basic residues" evidence="3">
    <location>
        <begin position="298"/>
        <end position="310"/>
    </location>
</feature>
<evidence type="ECO:0000256" key="2">
    <source>
        <dbReference type="RuleBase" id="RU000682"/>
    </source>
</evidence>
<evidence type="ECO:0000259" key="4">
    <source>
        <dbReference type="PROSITE" id="PS50071"/>
    </source>
</evidence>
<dbReference type="Pfam" id="PF00046">
    <property type="entry name" value="Homeodomain"/>
    <property type="match status" value="1"/>
</dbReference>
<dbReference type="PANTHER" id="PTHR36968:SF5">
    <property type="entry name" value="HOMEOBOX-DDT DOMAIN PROTEIN RLT2"/>
    <property type="match status" value="1"/>
</dbReference>
<gene>
    <name evidence="5" type="ORF">V1264_019345</name>
</gene>
<evidence type="ECO:0000256" key="3">
    <source>
        <dbReference type="SAM" id="MobiDB-lite"/>
    </source>
</evidence>
<feature type="compositionally biased region" description="Low complexity" evidence="3">
    <location>
        <begin position="471"/>
        <end position="497"/>
    </location>
</feature>
<dbReference type="AlphaFoldDB" id="A0AAN9BEH1"/>
<comment type="caution">
    <text evidence="5">The sequence shown here is derived from an EMBL/GenBank/DDBJ whole genome shotgun (WGS) entry which is preliminary data.</text>
</comment>
<dbReference type="InterPro" id="IPR001356">
    <property type="entry name" value="HD"/>
</dbReference>
<dbReference type="GO" id="GO:0006357">
    <property type="term" value="P:regulation of transcription by RNA polymerase II"/>
    <property type="evidence" value="ECO:0007669"/>
    <property type="project" value="InterPro"/>
</dbReference>
<evidence type="ECO:0000313" key="5">
    <source>
        <dbReference type="EMBL" id="KAK7104666.1"/>
    </source>
</evidence>
<sequence>MHHAGKLTSAASAPKPPLDTTTTSAITGSPPHRRTQTGTPSGIPSYDSHSKGNTALSIHAPPLFPHPALSLDPPQLPPPPPLHSSRQPSMAGVGVAGSGVTGDGGHVMVHWTQSGPSVHQRADRVGQQSGEEDDDMEDDDDELLTPPPPRERLSYTRYQLELLNGIYLAVRYPNSVQKQLIAKRVGISREQVKIWFQNRRRKDVVGGGKASSADKSPTSPSTSTQDPTSPSDSSCSSPAPSKNSNGDPQDGSKKSPDAMEGGEGQGEGQKSRMVPDAVVNGCISELKRFSDEKLKERKEKRKAKGKRRAHAPAASNTHRAANSVIQAVTGSANQPISRLFQAYDMVAPPNKVTPTAAAYINTSANRFNHSQNTSAFSNPRDYLVNASTMPRLAWDTGLDSLMSQSLSASATDQLAHSRAFGGLGMAGLGMGLLPLSQAQSAGGTLAGMVGPHDSLPVLSDLLSYRQHMEAADSSSRASRDSSLSQSSLLSSNSAASRDSTKLPNLRPAHHNGMAPPHPPSPFGLPRVYPFPFIADPPIMLSSLHQQDPLRHPPHWPHPHATPPSAPAAHFGPMVTMNGMDAYKPVMISSLSNPFFSPSANPAHWPPHPSADPATGTGFSQL</sequence>
<dbReference type="CDD" id="cd00086">
    <property type="entry name" value="homeodomain"/>
    <property type="match status" value="1"/>
</dbReference>
<feature type="compositionally biased region" description="Low complexity" evidence="3">
    <location>
        <begin position="83"/>
        <end position="93"/>
    </location>
</feature>
<keyword evidence="6" id="KW-1185">Reference proteome</keyword>
<feature type="region of interest" description="Disordered" evidence="3">
    <location>
        <begin position="470"/>
        <end position="520"/>
    </location>
</feature>
<dbReference type="EMBL" id="JBAMIC010000008">
    <property type="protein sequence ID" value="KAK7104666.1"/>
    <property type="molecule type" value="Genomic_DNA"/>
</dbReference>
<feature type="compositionally biased region" description="Acidic residues" evidence="3">
    <location>
        <begin position="130"/>
        <end position="143"/>
    </location>
</feature>
<organism evidence="5 6">
    <name type="scientific">Littorina saxatilis</name>
    <dbReference type="NCBI Taxonomy" id="31220"/>
    <lineage>
        <taxon>Eukaryota</taxon>
        <taxon>Metazoa</taxon>
        <taxon>Spiralia</taxon>
        <taxon>Lophotrochozoa</taxon>
        <taxon>Mollusca</taxon>
        <taxon>Gastropoda</taxon>
        <taxon>Caenogastropoda</taxon>
        <taxon>Littorinimorpha</taxon>
        <taxon>Littorinoidea</taxon>
        <taxon>Littorinidae</taxon>
        <taxon>Littorina</taxon>
    </lineage>
</organism>
<dbReference type="PANTHER" id="PTHR36968">
    <property type="entry name" value="HOMEOBOX-DDT DOMAIN PROTEIN RLT2"/>
    <property type="match status" value="1"/>
</dbReference>
<feature type="region of interest" description="Disordered" evidence="3">
    <location>
        <begin position="203"/>
        <end position="275"/>
    </location>
</feature>
<evidence type="ECO:0000256" key="1">
    <source>
        <dbReference type="PROSITE-ProRule" id="PRU00108"/>
    </source>
</evidence>
<dbReference type="Gene3D" id="1.10.10.60">
    <property type="entry name" value="Homeodomain-like"/>
    <property type="match status" value="1"/>
</dbReference>
<name>A0AAN9BEH1_9CAEN</name>
<keyword evidence="1 2" id="KW-0238">DNA-binding</keyword>
<feature type="compositionally biased region" description="Gly residues" evidence="3">
    <location>
        <begin position="94"/>
        <end position="105"/>
    </location>
</feature>
<dbReference type="InterPro" id="IPR044977">
    <property type="entry name" value="RLT1-3"/>
</dbReference>
<protein>
    <recommendedName>
        <fullName evidence="4">Homeobox domain-containing protein</fullName>
    </recommendedName>
</protein>
<dbReference type="InterPro" id="IPR009057">
    <property type="entry name" value="Homeodomain-like_sf"/>
</dbReference>
<evidence type="ECO:0000313" key="6">
    <source>
        <dbReference type="Proteomes" id="UP001374579"/>
    </source>
</evidence>
<reference evidence="5 6" key="1">
    <citation type="submission" date="2024-02" db="EMBL/GenBank/DDBJ databases">
        <title>Chromosome-scale genome assembly of the rough periwinkle Littorina saxatilis.</title>
        <authorList>
            <person name="De Jode A."/>
            <person name="Faria R."/>
            <person name="Formenti G."/>
            <person name="Sims Y."/>
            <person name="Smith T.P."/>
            <person name="Tracey A."/>
            <person name="Wood J.M.D."/>
            <person name="Zagrodzka Z.B."/>
            <person name="Johannesson K."/>
            <person name="Butlin R.K."/>
            <person name="Leder E.H."/>
        </authorList>
    </citation>
    <scope>NUCLEOTIDE SEQUENCE [LARGE SCALE GENOMIC DNA]</scope>
    <source>
        <strain evidence="5">Snail1</strain>
        <tissue evidence="5">Muscle</tissue>
    </source>
</reference>
<feature type="DNA-binding region" description="Homeobox" evidence="1">
    <location>
        <begin position="148"/>
        <end position="207"/>
    </location>
</feature>
<feature type="compositionally biased region" description="Low complexity" evidence="3">
    <location>
        <begin position="210"/>
        <end position="244"/>
    </location>
</feature>
<keyword evidence="1 2" id="KW-0371">Homeobox</keyword>
<feature type="region of interest" description="Disordered" evidence="3">
    <location>
        <begin position="601"/>
        <end position="621"/>
    </location>
</feature>
<dbReference type="PROSITE" id="PS50071">
    <property type="entry name" value="HOMEOBOX_2"/>
    <property type="match status" value="1"/>
</dbReference>
<comment type="subcellular location">
    <subcellularLocation>
        <location evidence="1 2">Nucleus</location>
    </subcellularLocation>
</comment>
<dbReference type="SMART" id="SM00389">
    <property type="entry name" value="HOX"/>
    <property type="match status" value="1"/>
</dbReference>
<dbReference type="SUPFAM" id="SSF46689">
    <property type="entry name" value="Homeodomain-like"/>
    <property type="match status" value="1"/>
</dbReference>
<keyword evidence="1 2" id="KW-0539">Nucleus</keyword>
<dbReference type="Proteomes" id="UP001374579">
    <property type="component" value="Unassembled WGS sequence"/>
</dbReference>
<accession>A0AAN9BEH1</accession>